<dbReference type="EMBL" id="JAGYPE010000009">
    <property type="protein sequence ID" value="MBS4187924.1"/>
    <property type="molecule type" value="Genomic_DNA"/>
</dbReference>
<protein>
    <submittedName>
        <fullName evidence="1">Uncharacterized protein</fullName>
    </submittedName>
</protein>
<accession>A0A942T829</accession>
<reference evidence="1" key="1">
    <citation type="submission" date="2021-05" db="EMBL/GenBank/DDBJ databases">
        <title>Novel Bacillus species.</title>
        <authorList>
            <person name="Liu G."/>
        </authorList>
    </citation>
    <scope>NUCLEOTIDE SEQUENCE</scope>
    <source>
        <strain evidence="1 3">FJAT-50051</strain>
    </source>
</reference>
<evidence type="ECO:0000313" key="1">
    <source>
        <dbReference type="EMBL" id="MBS4187924.1"/>
    </source>
</evidence>
<dbReference type="RefSeq" id="WP_213147732.1">
    <property type="nucleotide sequence ID" value="NZ_JAGYPE020000007.1"/>
</dbReference>
<dbReference type="EMBL" id="JAGYPE020000007">
    <property type="protein sequence ID" value="MCH6265083.1"/>
    <property type="molecule type" value="Genomic_DNA"/>
</dbReference>
<evidence type="ECO:0000313" key="2">
    <source>
        <dbReference type="EMBL" id="MCH6265083.1"/>
    </source>
</evidence>
<name>A0A942T829_9BACI</name>
<keyword evidence="3" id="KW-1185">Reference proteome</keyword>
<evidence type="ECO:0000313" key="3">
    <source>
        <dbReference type="Proteomes" id="UP000677265"/>
    </source>
</evidence>
<sequence>MEIDYGNIEFTPILREDTLTKFKEFCREEYIDFMKTFAIFADVDKFLNSKCQEGDNSSIQYFTRIMNIRVKDHFSSSIILISQGYTVDALSLTRASLEDLFVILNFYLEPGYFGKWKANKRSFKIVPAELRTHPKIDPDDQKLYQKVYKLLSNSIVHPRIDSLSHMLKYHPTAYSEGSEGVIQLKKDTRLINLSFFVYLHNLCRLLKLEYKDKVDEENLDDILNQLKSLHIGLVKYFDN</sequence>
<dbReference type="Proteomes" id="UP000677265">
    <property type="component" value="Unassembled WGS sequence"/>
</dbReference>
<proteinExistence type="predicted"/>
<gene>
    <name evidence="2" type="ORF">KHB02_006035</name>
    <name evidence="1" type="ORF">KHB02_41835</name>
</gene>
<comment type="caution">
    <text evidence="1">The sequence shown here is derived from an EMBL/GenBank/DDBJ whole genome shotgun (WGS) entry which is preliminary data.</text>
</comment>
<dbReference type="AlphaFoldDB" id="A0A942T829"/>
<organism evidence="1">
    <name type="scientific">Neobacillus citreus</name>
    <dbReference type="NCBI Taxonomy" id="2833578"/>
    <lineage>
        <taxon>Bacteria</taxon>
        <taxon>Bacillati</taxon>
        <taxon>Bacillota</taxon>
        <taxon>Bacilli</taxon>
        <taxon>Bacillales</taxon>
        <taxon>Bacillaceae</taxon>
        <taxon>Neobacillus</taxon>
    </lineage>
</organism>